<evidence type="ECO:0000256" key="6">
    <source>
        <dbReference type="ARBA" id="ARBA00023132"/>
    </source>
</evidence>
<dbReference type="GO" id="GO:0017056">
    <property type="term" value="F:structural constituent of nuclear pore"/>
    <property type="evidence" value="ECO:0007669"/>
    <property type="project" value="UniProtKB-UniRule"/>
</dbReference>
<dbReference type="AlphaFoldDB" id="T1IIX7"/>
<dbReference type="PhylomeDB" id="T1IIX7"/>
<evidence type="ECO:0000256" key="3">
    <source>
        <dbReference type="ARBA" id="ARBA00022816"/>
    </source>
</evidence>
<dbReference type="HOGENOM" id="CLU_012944_1_0_1"/>
<sequence length="877" mass="101585">MDINSRTPTVRKEVLSPISILDDALSPISMRSMFKKTPRFTGTHVSFMGSSINSPVMSPQVEKYQNVTPIKHLSFEQSFNESVKSGPEVYSNVSSMWDDTDPGLRISENLFKDFLEAYNTYPAENQLFDLIEKYVSLCDNQVTLLQQTIKSAAVPSQNRTKLLYHMEQNERNTWQLINALYRDRLQNHSDPDQLMIDLVGKRLSDKEIVSHLYERDSSIRQNQLIIDWLEKTSAAKLDSEHFDKVEYFSENSVTWENTLNQLKLNRPKGLEDELRLFKHLLCFIRGGRLDEAQRLCIKFGQPWRAASLEGWRLYHDPNYTTSTGNTIMEAEGNVSRDVWKCVCWNMSVDERIHPIERALYGVLSGNLRSLLPFCISWDDYVWAYFRVMVDMKVEQEIRSNSVKEWDESFESLPASYWDSNLTPASVFYELSSSPNRSIQAEAKQQFQVIQKFIILDDIDGLLAEMHEWARNDATLSGHMLRFFAHLVLFFRSIGRVSKEEYANVLLEAYVKCLIDTRRIRLVASYNATLPQLLQVHWYAKFLEGISDRTERQLCLELAENVGLDVAVITKLVVENIRNRTSDDGQITSQSVPGSRNIFESVAQDLQRHSTKEDLEKIDAVDWLMFDPSHRLEALKQANTFMRIFLASKKIDAVRAIFTKIPLDSIKVIGQQWQIQAGSLELPADYDNACREYLCFNAYLQAIDSFADWFGHFHHGRPEAPRLAQGASFTERVAYEHQHKQHVAELDRWQHALDLQTKVVPNKNYMTVDRLYNVLLFVDGGWMVDRRNDGPTDESRELQLNRLRELYLPEICLLVHAVLHATNQHRSCLQLVDVIASEEHKLFAVFRKEDLQELLDKMRDSSLVLLDRNLDPLGYLIK</sequence>
<keyword evidence="10" id="KW-1185">Reference proteome</keyword>
<accession>T1IIX7</accession>
<organism evidence="9 10">
    <name type="scientific">Strigamia maritima</name>
    <name type="common">European centipede</name>
    <name type="synonym">Geophilus maritimus</name>
    <dbReference type="NCBI Taxonomy" id="126957"/>
    <lineage>
        <taxon>Eukaryota</taxon>
        <taxon>Metazoa</taxon>
        <taxon>Ecdysozoa</taxon>
        <taxon>Arthropoda</taxon>
        <taxon>Myriapoda</taxon>
        <taxon>Chilopoda</taxon>
        <taxon>Pleurostigmophora</taxon>
        <taxon>Geophilomorpha</taxon>
        <taxon>Linotaeniidae</taxon>
        <taxon>Strigamia</taxon>
    </lineage>
</organism>
<protein>
    <recommendedName>
        <fullName evidence="8">Nuclear pore complex protein</fullName>
    </recommendedName>
</protein>
<dbReference type="Proteomes" id="UP000014500">
    <property type="component" value="Unassembled WGS sequence"/>
</dbReference>
<dbReference type="GO" id="GO:0006606">
    <property type="term" value="P:protein import into nucleus"/>
    <property type="evidence" value="ECO:0007669"/>
    <property type="project" value="TreeGrafter"/>
</dbReference>
<dbReference type="PANTHER" id="PTHR13003">
    <property type="entry name" value="NUP107-RELATED"/>
    <property type="match status" value="1"/>
</dbReference>
<name>T1IIX7_STRMM</name>
<reference evidence="10" key="1">
    <citation type="submission" date="2011-05" db="EMBL/GenBank/DDBJ databases">
        <authorList>
            <person name="Richards S.R."/>
            <person name="Qu J."/>
            <person name="Jiang H."/>
            <person name="Jhangiani S.N."/>
            <person name="Agravi P."/>
            <person name="Goodspeed R."/>
            <person name="Gross S."/>
            <person name="Mandapat C."/>
            <person name="Jackson L."/>
            <person name="Mathew T."/>
            <person name="Pu L."/>
            <person name="Thornton R."/>
            <person name="Saada N."/>
            <person name="Wilczek-Boney K.B."/>
            <person name="Lee S."/>
            <person name="Kovar C."/>
            <person name="Wu Y."/>
            <person name="Scherer S.E."/>
            <person name="Worley K.C."/>
            <person name="Muzny D.M."/>
            <person name="Gibbs R."/>
        </authorList>
    </citation>
    <scope>NUCLEOTIDE SEQUENCE</scope>
    <source>
        <strain evidence="10">Brora</strain>
    </source>
</reference>
<comment type="subcellular location">
    <subcellularLocation>
        <location evidence="8">Nucleus</location>
        <location evidence="8">Nuclear pore complex</location>
    </subcellularLocation>
    <subcellularLocation>
        <location evidence="8">Nucleus membrane</location>
    </subcellularLocation>
</comment>
<keyword evidence="7 8" id="KW-0539">Nucleus</keyword>
<evidence type="ECO:0000313" key="9">
    <source>
        <dbReference type="EnsemblMetazoa" id="SMAR000831-PA"/>
    </source>
</evidence>
<dbReference type="GO" id="GO:0000973">
    <property type="term" value="P:post-transcriptional tethering of RNA polymerase II gene DNA at nuclear periphery"/>
    <property type="evidence" value="ECO:0007669"/>
    <property type="project" value="TreeGrafter"/>
</dbReference>
<proteinExistence type="inferred from homology"/>
<keyword evidence="5 8" id="KW-0811">Translocation</keyword>
<evidence type="ECO:0000256" key="8">
    <source>
        <dbReference type="RuleBase" id="RU365072"/>
    </source>
</evidence>
<dbReference type="Gene3D" id="1.20.190.50">
    <property type="match status" value="1"/>
</dbReference>
<dbReference type="EMBL" id="JH430212">
    <property type="status" value="NOT_ANNOTATED_CDS"/>
    <property type="molecule type" value="Genomic_DNA"/>
</dbReference>
<dbReference type="EnsemblMetazoa" id="SMAR000831-RA">
    <property type="protein sequence ID" value="SMAR000831-PA"/>
    <property type="gene ID" value="SMAR000831"/>
</dbReference>
<dbReference type="Pfam" id="PF04121">
    <property type="entry name" value="Nup84_Nup100"/>
    <property type="match status" value="2"/>
</dbReference>
<keyword evidence="8" id="KW-0472">Membrane</keyword>
<comment type="subunit">
    <text evidence="8">Part of the nuclear pore complex (NPC).</text>
</comment>
<dbReference type="FunFam" id="1.20.190.50:FF:000001">
    <property type="entry name" value="Nuclear pore complex protein"/>
    <property type="match status" value="1"/>
</dbReference>
<evidence type="ECO:0000256" key="5">
    <source>
        <dbReference type="ARBA" id="ARBA00023010"/>
    </source>
</evidence>
<evidence type="ECO:0000313" key="10">
    <source>
        <dbReference type="Proteomes" id="UP000014500"/>
    </source>
</evidence>
<dbReference type="Gene3D" id="1.10.3450.20">
    <property type="match status" value="1"/>
</dbReference>
<comment type="function">
    <text evidence="8">Functions as a component of the nuclear pore complex (NPC).</text>
</comment>
<dbReference type="GO" id="GO:0031965">
    <property type="term" value="C:nuclear membrane"/>
    <property type="evidence" value="ECO:0007669"/>
    <property type="project" value="UniProtKB-SubCell"/>
</dbReference>
<keyword evidence="2 8" id="KW-0813">Transport</keyword>
<keyword evidence="6 8" id="KW-0906">Nuclear pore complex</keyword>
<dbReference type="PANTHER" id="PTHR13003:SF2">
    <property type="entry name" value="NUCLEAR PORE COMPLEX PROTEIN NUP107"/>
    <property type="match status" value="1"/>
</dbReference>
<evidence type="ECO:0000256" key="7">
    <source>
        <dbReference type="ARBA" id="ARBA00023242"/>
    </source>
</evidence>
<comment type="similarity">
    <text evidence="1 8">Belongs to the nucleoporin Nup84/Nup107 family.</text>
</comment>
<dbReference type="OMA" id="MAHIVLF"/>
<reference evidence="9" key="2">
    <citation type="submission" date="2015-02" db="UniProtKB">
        <authorList>
            <consortium name="EnsemblMetazoa"/>
        </authorList>
    </citation>
    <scope>IDENTIFICATION</scope>
</reference>
<dbReference type="eggNOG" id="KOG1964">
    <property type="taxonomic scope" value="Eukaryota"/>
</dbReference>
<evidence type="ECO:0000256" key="1">
    <source>
        <dbReference type="ARBA" id="ARBA00009510"/>
    </source>
</evidence>
<keyword evidence="3" id="KW-0509">mRNA transport</keyword>
<dbReference type="InterPro" id="IPR007252">
    <property type="entry name" value="Nup84/Nup107"/>
</dbReference>
<dbReference type="STRING" id="126957.T1IIX7"/>
<keyword evidence="4" id="KW-0653">Protein transport</keyword>
<evidence type="ECO:0000256" key="2">
    <source>
        <dbReference type="ARBA" id="ARBA00022448"/>
    </source>
</evidence>
<dbReference type="GO" id="GO:0031080">
    <property type="term" value="C:nuclear pore outer ring"/>
    <property type="evidence" value="ECO:0007669"/>
    <property type="project" value="TreeGrafter"/>
</dbReference>
<evidence type="ECO:0000256" key="4">
    <source>
        <dbReference type="ARBA" id="ARBA00022927"/>
    </source>
</evidence>
<dbReference type="GO" id="GO:0006406">
    <property type="term" value="P:mRNA export from nucleus"/>
    <property type="evidence" value="ECO:0007669"/>
    <property type="project" value="TreeGrafter"/>
</dbReference>